<evidence type="ECO:0000313" key="5">
    <source>
        <dbReference type="EMBL" id="MEX5718526.1"/>
    </source>
</evidence>
<feature type="region of interest" description="Disordered" evidence="3">
    <location>
        <begin position="387"/>
        <end position="414"/>
    </location>
</feature>
<dbReference type="EC" id="2.4.-.-" evidence="5"/>
<evidence type="ECO:0000313" key="6">
    <source>
        <dbReference type="Proteomes" id="UP001560045"/>
    </source>
</evidence>
<dbReference type="Proteomes" id="UP001560045">
    <property type="component" value="Unassembled WGS sequence"/>
</dbReference>
<dbReference type="InterPro" id="IPR028098">
    <property type="entry name" value="Glyco_trans_4-like_N"/>
</dbReference>
<protein>
    <submittedName>
        <fullName evidence="5">Glycosyltransferase</fullName>
        <ecNumber evidence="5">2.4.-.-</ecNumber>
    </submittedName>
</protein>
<sequence>MLVIVENLPLARDRRLGKQTGALVAAGYDVTVVCRSDPGNRALAGVDVAEYAAPRDATSKFGFVREYGYSWLRAALAFLRVAVRPGFDVLQLCGPPDIYFPLGLLARALGKPTVYDQRDPSPELYATRYGSGGGTVHRILLALEAATYRSADHVVTVNGTLERLAHTRGGVPGDRVTIVGNGPVLAATSNRTPRPELRNGRAHLCCWAGVMGPQDRLDLAVRAVSHLVHETGRTDCHFAFVGDGEARADAVHLARELGVAEWVSFPGFLPSEGVYTYLATADVGIEPGVDPTVSPVKVMEYMSFGLPLVAFDVLEARLLARAAALYAAPGDVAGFADRISRLLDDPVARRRMGAAGRSRVEETLAWDHQAPAYLAVFDRLLHPDGMRGGRRPLRPRTGTAARPARGRRSWVSAG</sequence>
<evidence type="ECO:0000256" key="3">
    <source>
        <dbReference type="SAM" id="MobiDB-lite"/>
    </source>
</evidence>
<reference evidence="5 6" key="1">
    <citation type="submission" date="2024-06" db="EMBL/GenBank/DDBJ databases">
        <title>Draft genome sequence of Geodermatophilus badlandi, a novel member of the Geodermatophilaceae isolated from badland sedimentary rocks in the Red desert, Wyoming, USA.</title>
        <authorList>
            <person name="Ben Tekaya S."/>
            <person name="Nouioui I."/>
            <person name="Flores G.M."/>
            <person name="Shaal M.N."/>
            <person name="Bredoire F."/>
            <person name="Basile F."/>
            <person name="Van Diepen L."/>
            <person name="Ward N.L."/>
        </authorList>
    </citation>
    <scope>NUCLEOTIDE SEQUENCE [LARGE SCALE GENOMIC DNA]</scope>
    <source>
        <strain evidence="5 6">WL48A</strain>
    </source>
</reference>
<dbReference type="Gene3D" id="3.40.50.2000">
    <property type="entry name" value="Glycogen Phosphorylase B"/>
    <property type="match status" value="2"/>
</dbReference>
<dbReference type="Pfam" id="PF13579">
    <property type="entry name" value="Glyco_trans_4_4"/>
    <property type="match status" value="1"/>
</dbReference>
<dbReference type="InterPro" id="IPR050194">
    <property type="entry name" value="Glycosyltransferase_grp1"/>
</dbReference>
<keyword evidence="6" id="KW-1185">Reference proteome</keyword>
<feature type="domain" description="Glycosyltransferase subfamily 4-like N-terminal" evidence="4">
    <location>
        <begin position="17"/>
        <end position="182"/>
    </location>
</feature>
<gene>
    <name evidence="5" type="ORF">ABQ292_09145</name>
</gene>
<dbReference type="RefSeq" id="WP_369205468.1">
    <property type="nucleotide sequence ID" value="NZ_JBFNXQ010000022.1"/>
</dbReference>
<name>A0ABV3XD87_9ACTN</name>
<keyword evidence="1 5" id="KW-0328">Glycosyltransferase</keyword>
<comment type="caution">
    <text evidence="5">The sequence shown here is derived from an EMBL/GenBank/DDBJ whole genome shotgun (WGS) entry which is preliminary data.</text>
</comment>
<evidence type="ECO:0000256" key="1">
    <source>
        <dbReference type="ARBA" id="ARBA00022676"/>
    </source>
</evidence>
<accession>A0ABV3XD87</accession>
<dbReference type="EMBL" id="JBFNXQ010000022">
    <property type="protein sequence ID" value="MEX5718526.1"/>
    <property type="molecule type" value="Genomic_DNA"/>
</dbReference>
<keyword evidence="2 5" id="KW-0808">Transferase</keyword>
<dbReference type="SUPFAM" id="SSF53756">
    <property type="entry name" value="UDP-Glycosyltransferase/glycogen phosphorylase"/>
    <property type="match status" value="1"/>
</dbReference>
<evidence type="ECO:0000256" key="2">
    <source>
        <dbReference type="ARBA" id="ARBA00022679"/>
    </source>
</evidence>
<dbReference type="PANTHER" id="PTHR45947">
    <property type="entry name" value="SULFOQUINOVOSYL TRANSFERASE SQD2"/>
    <property type="match status" value="1"/>
</dbReference>
<dbReference type="PANTHER" id="PTHR45947:SF3">
    <property type="entry name" value="SULFOQUINOVOSYL TRANSFERASE SQD2"/>
    <property type="match status" value="1"/>
</dbReference>
<evidence type="ECO:0000259" key="4">
    <source>
        <dbReference type="Pfam" id="PF13579"/>
    </source>
</evidence>
<organism evidence="5 6">
    <name type="scientific">Geodermatophilus maliterrae</name>
    <dbReference type="NCBI Taxonomy" id="3162531"/>
    <lineage>
        <taxon>Bacteria</taxon>
        <taxon>Bacillati</taxon>
        <taxon>Actinomycetota</taxon>
        <taxon>Actinomycetes</taxon>
        <taxon>Geodermatophilales</taxon>
        <taxon>Geodermatophilaceae</taxon>
        <taxon>Geodermatophilus</taxon>
    </lineage>
</organism>
<proteinExistence type="predicted"/>
<dbReference type="GO" id="GO:0016757">
    <property type="term" value="F:glycosyltransferase activity"/>
    <property type="evidence" value="ECO:0007669"/>
    <property type="project" value="UniProtKB-KW"/>
</dbReference>
<dbReference type="Pfam" id="PF13692">
    <property type="entry name" value="Glyco_trans_1_4"/>
    <property type="match status" value="1"/>
</dbReference>